<name>A0A956NA49_UNCEI</name>
<dbReference type="Gene3D" id="1.25.40.10">
    <property type="entry name" value="Tetratricopeptide repeat domain"/>
    <property type="match status" value="1"/>
</dbReference>
<reference evidence="1" key="2">
    <citation type="journal article" date="2021" name="Microbiome">
        <title>Successional dynamics and alternative stable states in a saline activated sludge microbial community over 9 years.</title>
        <authorList>
            <person name="Wang Y."/>
            <person name="Ye J."/>
            <person name="Ju F."/>
            <person name="Liu L."/>
            <person name="Boyd J.A."/>
            <person name="Deng Y."/>
            <person name="Parks D.H."/>
            <person name="Jiang X."/>
            <person name="Yin X."/>
            <person name="Woodcroft B.J."/>
            <person name="Tyson G.W."/>
            <person name="Hugenholtz P."/>
            <person name="Polz M.F."/>
            <person name="Zhang T."/>
        </authorList>
    </citation>
    <scope>NUCLEOTIDE SEQUENCE</scope>
    <source>
        <strain evidence="1">HKST-UBA02</strain>
    </source>
</reference>
<comment type="caution">
    <text evidence="1">The sequence shown here is derived from an EMBL/GenBank/DDBJ whole genome shotgun (WGS) entry which is preliminary data.</text>
</comment>
<proteinExistence type="predicted"/>
<dbReference type="SUPFAM" id="SSF48452">
    <property type="entry name" value="TPR-like"/>
    <property type="match status" value="1"/>
</dbReference>
<dbReference type="InterPro" id="IPR011990">
    <property type="entry name" value="TPR-like_helical_dom_sf"/>
</dbReference>
<evidence type="ECO:0000313" key="1">
    <source>
        <dbReference type="EMBL" id="MCA9755485.1"/>
    </source>
</evidence>
<dbReference type="Proteomes" id="UP000739538">
    <property type="component" value="Unassembled WGS sequence"/>
</dbReference>
<evidence type="ECO:0000313" key="2">
    <source>
        <dbReference type="Proteomes" id="UP000739538"/>
    </source>
</evidence>
<sequence length="298" mass="33033">MNPDSVPSISSLWNWSDIAASEQNFRKEAARAESKGDIARALALETQVARTLGLQRKFEAAHAILDEVETKLVPGISSASTTASEVEVRLRLERGRVWNSSGKPEAARGPFADAFEIAVSEKLEYLAIDAAHMMAIVESGDAARVWFERGVEMAESSLDPEARSWLGPLYNNYGWTLHDQGHFEDALAVFQKGLAWRQENSGPKQIRIAKYTVARALRSLERCPEALMVLHEVASELEAAGEDDGYVEEELGECLLATGQKTEAATHFQKAYDLLSQDPWMKQNEAERLGRMETLAKP</sequence>
<dbReference type="AlphaFoldDB" id="A0A956NA49"/>
<dbReference type="EMBL" id="JAGQHS010000023">
    <property type="protein sequence ID" value="MCA9755485.1"/>
    <property type="molecule type" value="Genomic_DNA"/>
</dbReference>
<dbReference type="InterPro" id="IPR019734">
    <property type="entry name" value="TPR_rpt"/>
</dbReference>
<accession>A0A956NA49</accession>
<reference evidence="1" key="1">
    <citation type="submission" date="2020-04" db="EMBL/GenBank/DDBJ databases">
        <authorList>
            <person name="Zhang T."/>
        </authorList>
    </citation>
    <scope>NUCLEOTIDE SEQUENCE</scope>
    <source>
        <strain evidence="1">HKST-UBA02</strain>
    </source>
</reference>
<gene>
    <name evidence="1" type="ORF">KDA27_06765</name>
</gene>
<protein>
    <submittedName>
        <fullName evidence="1">Tetratricopeptide repeat protein</fullName>
    </submittedName>
</protein>
<organism evidence="1 2">
    <name type="scientific">Eiseniibacteriota bacterium</name>
    <dbReference type="NCBI Taxonomy" id="2212470"/>
    <lineage>
        <taxon>Bacteria</taxon>
        <taxon>Candidatus Eiseniibacteriota</taxon>
    </lineage>
</organism>
<dbReference type="Pfam" id="PF13181">
    <property type="entry name" value="TPR_8"/>
    <property type="match status" value="1"/>
</dbReference>